<dbReference type="Pfam" id="PF20127">
    <property type="entry name" value="DUF6517"/>
    <property type="match status" value="1"/>
</dbReference>
<sequence length="219" mass="22871">MTNRRSFLRAVGALGVAGASAGCVGVITGSEPAEFSSGTATVPGSALEETGYELVGVEPLEIDETFSVAGQERRVKVTNQLAQYDRSITLPTGDSYQGALFAVLTTPAIEVLGRTMNPVAELGTGELARRVLADYEGFGNLREEGTETVTVLGTETEVGLFLTDAEIAAGVTTEVRIHVAEAVRAGEDFVVAIGAYPTLASGEADSVRTMMRAIQHGDD</sequence>
<dbReference type="PROSITE" id="PS51318">
    <property type="entry name" value="TAT"/>
    <property type="match status" value="1"/>
</dbReference>
<dbReference type="NCBIfam" id="TIGR01409">
    <property type="entry name" value="TAT_signal_seq"/>
    <property type="match status" value="1"/>
</dbReference>
<dbReference type="InterPro" id="IPR019546">
    <property type="entry name" value="TAT_signal_bac_arc"/>
</dbReference>
<dbReference type="PROSITE" id="PS51257">
    <property type="entry name" value="PROKAR_LIPOPROTEIN"/>
    <property type="match status" value="1"/>
</dbReference>
<dbReference type="RefSeq" id="WP_179167649.1">
    <property type="nucleotide sequence ID" value="NZ_CP058529.1"/>
</dbReference>
<dbReference type="Proteomes" id="UP000509750">
    <property type="component" value="Chromosome"/>
</dbReference>
<organism evidence="1 2">
    <name type="scientific">Halorarum halophilum</name>
    <dbReference type="NCBI Taxonomy" id="2743090"/>
    <lineage>
        <taxon>Archaea</taxon>
        <taxon>Methanobacteriati</taxon>
        <taxon>Methanobacteriota</taxon>
        <taxon>Stenosarchaea group</taxon>
        <taxon>Halobacteria</taxon>
        <taxon>Halobacteriales</taxon>
        <taxon>Haloferacaceae</taxon>
        <taxon>Halorarum</taxon>
    </lineage>
</organism>
<dbReference type="InterPro" id="IPR006311">
    <property type="entry name" value="TAT_signal"/>
</dbReference>
<dbReference type="AlphaFoldDB" id="A0A7D5K5M2"/>
<protein>
    <submittedName>
        <fullName evidence="1">Twin-arginine translocation signal domain-containing protein</fullName>
    </submittedName>
</protein>
<gene>
    <name evidence="1" type="ORF">HUG10_00300</name>
</gene>
<proteinExistence type="predicted"/>
<evidence type="ECO:0000313" key="1">
    <source>
        <dbReference type="EMBL" id="QLG26074.1"/>
    </source>
</evidence>
<dbReference type="InterPro" id="IPR045396">
    <property type="entry name" value="DUF6517"/>
</dbReference>
<keyword evidence="2" id="KW-1185">Reference proteome</keyword>
<dbReference type="EMBL" id="CP058529">
    <property type="protein sequence ID" value="QLG26074.1"/>
    <property type="molecule type" value="Genomic_DNA"/>
</dbReference>
<dbReference type="GeneID" id="56027227"/>
<dbReference type="OrthoDB" id="205286at2157"/>
<name>A0A7D5K5M2_9EURY</name>
<evidence type="ECO:0000313" key="2">
    <source>
        <dbReference type="Proteomes" id="UP000509750"/>
    </source>
</evidence>
<accession>A0A7D5K5M2</accession>
<dbReference type="KEGG" id="halg:HUG10_00300"/>
<reference evidence="1 2" key="1">
    <citation type="submission" date="2020-07" db="EMBL/GenBank/DDBJ databases">
        <title>Gai3-2, isolated from salt lake.</title>
        <authorList>
            <person name="Cui H."/>
            <person name="Shi X."/>
        </authorList>
    </citation>
    <scope>NUCLEOTIDE SEQUENCE [LARGE SCALE GENOMIC DNA]</scope>
    <source>
        <strain evidence="1 2">Gai3-2</strain>
    </source>
</reference>